<organism evidence="1">
    <name type="scientific">marine sediment metagenome</name>
    <dbReference type="NCBI Taxonomy" id="412755"/>
    <lineage>
        <taxon>unclassified sequences</taxon>
        <taxon>metagenomes</taxon>
        <taxon>ecological metagenomes</taxon>
    </lineage>
</organism>
<reference evidence="1" key="1">
    <citation type="journal article" date="2015" name="Nature">
        <title>Complex archaea that bridge the gap between prokaryotes and eukaryotes.</title>
        <authorList>
            <person name="Spang A."/>
            <person name="Saw J.H."/>
            <person name="Jorgensen S.L."/>
            <person name="Zaremba-Niedzwiedzka K."/>
            <person name="Martijn J."/>
            <person name="Lind A.E."/>
            <person name="van Eijk R."/>
            <person name="Schleper C."/>
            <person name="Guy L."/>
            <person name="Ettema T.J."/>
        </authorList>
    </citation>
    <scope>NUCLEOTIDE SEQUENCE</scope>
</reference>
<protein>
    <submittedName>
        <fullName evidence="1">Uncharacterized protein</fullName>
    </submittedName>
</protein>
<dbReference type="EMBL" id="LAZR01001283">
    <property type="protein sequence ID" value="KKN47321.1"/>
    <property type="molecule type" value="Genomic_DNA"/>
</dbReference>
<name>A0A0F9TE62_9ZZZZ</name>
<gene>
    <name evidence="1" type="ORF">LCGC14_0664270</name>
</gene>
<sequence length="52" mass="5842">MDKVIVTIMAGVAKVIERPQGVIVEIRDYDIEKEDAILMDGDGDPYERTIYG</sequence>
<proteinExistence type="predicted"/>
<comment type="caution">
    <text evidence="1">The sequence shown here is derived from an EMBL/GenBank/DDBJ whole genome shotgun (WGS) entry which is preliminary data.</text>
</comment>
<dbReference type="AlphaFoldDB" id="A0A0F9TE62"/>
<accession>A0A0F9TE62</accession>
<evidence type="ECO:0000313" key="1">
    <source>
        <dbReference type="EMBL" id="KKN47321.1"/>
    </source>
</evidence>